<dbReference type="AlphaFoldDB" id="A0A9P5CCS0"/>
<feature type="region of interest" description="Disordered" evidence="1">
    <location>
        <begin position="1"/>
        <end position="43"/>
    </location>
</feature>
<evidence type="ECO:0000313" key="2">
    <source>
        <dbReference type="EMBL" id="KAF3068221.1"/>
    </source>
</evidence>
<organism evidence="2 3">
    <name type="scientific">Trichoderma lentiforme</name>
    <dbReference type="NCBI Taxonomy" id="1567552"/>
    <lineage>
        <taxon>Eukaryota</taxon>
        <taxon>Fungi</taxon>
        <taxon>Dikarya</taxon>
        <taxon>Ascomycota</taxon>
        <taxon>Pezizomycotina</taxon>
        <taxon>Sordariomycetes</taxon>
        <taxon>Hypocreomycetidae</taxon>
        <taxon>Hypocreales</taxon>
        <taxon>Hypocreaceae</taxon>
        <taxon>Trichoderma</taxon>
    </lineage>
</organism>
<dbReference type="Proteomes" id="UP000801864">
    <property type="component" value="Unassembled WGS sequence"/>
</dbReference>
<reference evidence="2 3" key="1">
    <citation type="submission" date="2018-06" db="EMBL/GenBank/DDBJ databases">
        <title>Genome analysis of cellulolytic fungus Trichoderma lentiforme CFAM-422.</title>
        <authorList>
            <person name="Steindorff A.S."/>
            <person name="Formighieri E.F."/>
            <person name="Midorikawa G.E.O."/>
            <person name="Tamietti M.S."/>
            <person name="Ramos E.Z."/>
            <person name="Silva A.S."/>
            <person name="Bon E.P.S."/>
            <person name="Mendes T.D."/>
            <person name="Damaso M.C.T."/>
            <person name="Favaro L.C.L."/>
        </authorList>
    </citation>
    <scope>NUCLEOTIDE SEQUENCE [LARGE SCALE GENOMIC DNA]</scope>
    <source>
        <strain evidence="2 3">CFAM-422</strain>
    </source>
</reference>
<name>A0A9P5CCS0_9HYPO</name>
<feature type="compositionally biased region" description="Basic and acidic residues" evidence="1">
    <location>
        <begin position="8"/>
        <end position="19"/>
    </location>
</feature>
<evidence type="ECO:0000256" key="1">
    <source>
        <dbReference type="SAM" id="MobiDB-lite"/>
    </source>
</evidence>
<dbReference type="EMBL" id="QLNT01000014">
    <property type="protein sequence ID" value="KAF3068221.1"/>
    <property type="molecule type" value="Genomic_DNA"/>
</dbReference>
<keyword evidence="3" id="KW-1185">Reference proteome</keyword>
<comment type="caution">
    <text evidence="2">The sequence shown here is derived from an EMBL/GenBank/DDBJ whole genome shotgun (WGS) entry which is preliminary data.</text>
</comment>
<evidence type="ECO:0000313" key="3">
    <source>
        <dbReference type="Proteomes" id="UP000801864"/>
    </source>
</evidence>
<sequence>MYTTSQHVLERDQNYRARNESVSVRGHDPYQTGAPELSLPGPRWLPRGTLQSVDHYLISRLNKAP</sequence>
<gene>
    <name evidence="2" type="ORF">CFAM422_007950</name>
</gene>
<protein>
    <submittedName>
        <fullName evidence="2">Uncharacterized protein</fullName>
    </submittedName>
</protein>
<proteinExistence type="predicted"/>
<accession>A0A9P5CCS0</accession>